<dbReference type="CDD" id="cd02440">
    <property type="entry name" value="AdoMet_MTases"/>
    <property type="match status" value="1"/>
</dbReference>
<keyword evidence="3" id="KW-1185">Reference proteome</keyword>
<evidence type="ECO:0000313" key="2">
    <source>
        <dbReference type="EMBL" id="RUO18728.1"/>
    </source>
</evidence>
<comment type="function">
    <text evidence="1">Specifically methylates the guanosine in position 1516 of 16S rRNA.</text>
</comment>
<dbReference type="Gene3D" id="3.40.50.150">
    <property type="entry name" value="Vaccinia Virus protein VP39"/>
    <property type="match status" value="1"/>
</dbReference>
<protein>
    <recommendedName>
        <fullName evidence="1">Ribosomal RNA small subunit methyltransferase J</fullName>
        <ecNumber evidence="1">2.1.1.242</ecNumber>
    </recommendedName>
    <alternativeName>
        <fullName evidence="1">16S rRNA m2G1516 methyltransferase</fullName>
    </alternativeName>
    <alternativeName>
        <fullName evidence="1">rRNA (guanine-N(2)-)-methyltransferase</fullName>
    </alternativeName>
</protein>
<accession>A0A432VR39</accession>
<dbReference type="Proteomes" id="UP000288395">
    <property type="component" value="Unassembled WGS sequence"/>
</dbReference>
<reference evidence="3" key="1">
    <citation type="journal article" date="2018" name="Front. Microbiol.">
        <title>Genome-Based Analysis Reveals the Taxonomy and Diversity of the Family Idiomarinaceae.</title>
        <authorList>
            <person name="Liu Y."/>
            <person name="Lai Q."/>
            <person name="Shao Z."/>
        </authorList>
    </citation>
    <scope>NUCLEOTIDE SEQUENCE [LARGE SCALE GENOMIC DNA]</scope>
    <source>
        <strain evidence="3">GBPy7</strain>
    </source>
</reference>
<dbReference type="Pfam" id="PF04445">
    <property type="entry name" value="SAM_MT"/>
    <property type="match status" value="1"/>
</dbReference>
<dbReference type="InterPro" id="IPR007536">
    <property type="entry name" value="16SrRNA_methylTrfase_J"/>
</dbReference>
<dbReference type="EMBL" id="PIPJ01000010">
    <property type="protein sequence ID" value="RUO18728.1"/>
    <property type="molecule type" value="Genomic_DNA"/>
</dbReference>
<comment type="subcellular location">
    <subcellularLocation>
        <location evidence="1">Cytoplasm</location>
    </subcellularLocation>
</comment>
<proteinExistence type="inferred from homology"/>
<dbReference type="PANTHER" id="PTHR36112:SF1">
    <property type="entry name" value="RIBOSOMAL RNA SMALL SUBUNIT METHYLTRANSFERASE J"/>
    <property type="match status" value="1"/>
</dbReference>
<name>A0A432VR39_9GAMM</name>
<comment type="catalytic activity">
    <reaction evidence="1">
        <text>guanosine(1516) in 16S rRNA + S-adenosyl-L-methionine = N(2)-methylguanosine(1516) in 16S rRNA + S-adenosyl-L-homocysteine + H(+)</text>
        <dbReference type="Rhea" id="RHEA:43220"/>
        <dbReference type="Rhea" id="RHEA-COMP:10412"/>
        <dbReference type="Rhea" id="RHEA-COMP:10413"/>
        <dbReference type="ChEBI" id="CHEBI:15378"/>
        <dbReference type="ChEBI" id="CHEBI:57856"/>
        <dbReference type="ChEBI" id="CHEBI:59789"/>
        <dbReference type="ChEBI" id="CHEBI:74269"/>
        <dbReference type="ChEBI" id="CHEBI:74481"/>
        <dbReference type="EC" id="2.1.1.242"/>
    </reaction>
</comment>
<comment type="similarity">
    <text evidence="1">Belongs to the methyltransferase superfamily. RsmJ family.</text>
</comment>
<keyword evidence="1" id="KW-0698">rRNA processing</keyword>
<dbReference type="AlphaFoldDB" id="A0A432VR39"/>
<feature type="binding site" evidence="1">
    <location>
        <begin position="119"/>
        <end position="120"/>
    </location>
    <ligand>
        <name>S-adenosyl-L-methionine</name>
        <dbReference type="ChEBI" id="CHEBI:59789"/>
    </ligand>
</feature>
<dbReference type="GO" id="GO:0008990">
    <property type="term" value="F:rRNA (guanine-N2-)-methyltransferase activity"/>
    <property type="evidence" value="ECO:0007669"/>
    <property type="project" value="UniProtKB-UniRule"/>
</dbReference>
<dbReference type="InterPro" id="IPR029063">
    <property type="entry name" value="SAM-dependent_MTases_sf"/>
</dbReference>
<dbReference type="EC" id="2.1.1.242" evidence="1"/>
<gene>
    <name evidence="1" type="primary">rsmJ</name>
    <name evidence="2" type="ORF">CWE08_10885</name>
</gene>
<comment type="caution">
    <text evidence="2">The sequence shown here is derived from an EMBL/GenBank/DDBJ whole genome shotgun (WGS) entry which is preliminary data.</text>
</comment>
<dbReference type="SUPFAM" id="SSF53335">
    <property type="entry name" value="S-adenosyl-L-methionine-dependent methyltransferases"/>
    <property type="match status" value="1"/>
</dbReference>
<keyword evidence="1" id="KW-0949">S-adenosyl-L-methionine</keyword>
<evidence type="ECO:0000256" key="1">
    <source>
        <dbReference type="HAMAP-Rule" id="MF_01523"/>
    </source>
</evidence>
<feature type="binding site" evidence="1">
    <location>
        <begin position="135"/>
        <end position="136"/>
    </location>
    <ligand>
        <name>S-adenosyl-L-methionine</name>
        <dbReference type="ChEBI" id="CHEBI:59789"/>
    </ligand>
</feature>
<dbReference type="HAMAP" id="MF_01523">
    <property type="entry name" value="16SrRNA_methyltr_J"/>
    <property type="match status" value="1"/>
</dbReference>
<feature type="binding site" evidence="1">
    <location>
        <position position="194"/>
    </location>
    <ligand>
        <name>S-adenosyl-L-methionine</name>
        <dbReference type="ChEBI" id="CHEBI:59789"/>
    </ligand>
</feature>
<keyword evidence="1 2" id="KW-0808">Transferase</keyword>
<evidence type="ECO:0000313" key="3">
    <source>
        <dbReference type="Proteomes" id="UP000288395"/>
    </source>
</evidence>
<dbReference type="GO" id="GO:0005737">
    <property type="term" value="C:cytoplasm"/>
    <property type="evidence" value="ECO:0007669"/>
    <property type="project" value="UniProtKB-SubCell"/>
</dbReference>
<dbReference type="PANTHER" id="PTHR36112">
    <property type="entry name" value="RIBOSOMAL RNA SMALL SUBUNIT METHYLTRANSFERASE J"/>
    <property type="match status" value="1"/>
</dbReference>
<sequence>MPRGWHSASAYGISSVSFPVPLLAAEPELQAAAAALASEFTLPTVDTGSNFILELTREGLQLRWRSKPEYQPLVLDYTRGKQAWRQQLGGGRQEAVVRALGLGKGFRPKVLDATAGLGRDGLILAHAGCEVRLLERNPAIHALLHQAVAHLQQFHGNEHWSYQRVLVLPAGSLLDHEDAHAVFADWQPDAVYLDPMFPEREKSAAVKKDMQMLQQLVGADLDADGLLAAALAIAKCRVVVKRPAKAPFLAGQTPSSQIASKKHRFDVYIKQAY</sequence>
<keyword evidence="1" id="KW-0963">Cytoplasm</keyword>
<keyword evidence="1 2" id="KW-0489">Methyltransferase</keyword>
<comment type="caution">
    <text evidence="1">Lacks conserved residue(s) required for the propagation of feature annotation.</text>
</comment>
<organism evidence="2 3">
    <name type="scientific">Aliidiomarina iranensis</name>
    <dbReference type="NCBI Taxonomy" id="1434071"/>
    <lineage>
        <taxon>Bacteria</taxon>
        <taxon>Pseudomonadati</taxon>
        <taxon>Pseudomonadota</taxon>
        <taxon>Gammaproteobacteria</taxon>
        <taxon>Alteromonadales</taxon>
        <taxon>Idiomarinaceae</taxon>
        <taxon>Aliidiomarina</taxon>
    </lineage>
</organism>